<accession>A0ABD3CRM7</accession>
<dbReference type="PROSITE" id="PS50939">
    <property type="entry name" value="CYTOCHROME_B561"/>
    <property type="match status" value="1"/>
</dbReference>
<keyword evidence="4" id="KW-0349">Heme</keyword>
<feature type="transmembrane region" description="Helical" evidence="11">
    <location>
        <begin position="113"/>
        <end position="135"/>
    </location>
</feature>
<dbReference type="SMART" id="SM00665">
    <property type="entry name" value="B561"/>
    <property type="match status" value="1"/>
</dbReference>
<evidence type="ECO:0000256" key="2">
    <source>
        <dbReference type="ARBA" id="ARBA00004141"/>
    </source>
</evidence>
<gene>
    <name evidence="13" type="ORF">CASFOL_024510</name>
</gene>
<feature type="transmembrane region" description="Helical" evidence="11">
    <location>
        <begin position="12"/>
        <end position="31"/>
    </location>
</feature>
<keyword evidence="5 11" id="KW-0812">Transmembrane</keyword>
<evidence type="ECO:0000256" key="8">
    <source>
        <dbReference type="ARBA" id="ARBA00022989"/>
    </source>
</evidence>
<evidence type="ECO:0000256" key="5">
    <source>
        <dbReference type="ARBA" id="ARBA00022692"/>
    </source>
</evidence>
<organism evidence="13 14">
    <name type="scientific">Castilleja foliolosa</name>
    <dbReference type="NCBI Taxonomy" id="1961234"/>
    <lineage>
        <taxon>Eukaryota</taxon>
        <taxon>Viridiplantae</taxon>
        <taxon>Streptophyta</taxon>
        <taxon>Embryophyta</taxon>
        <taxon>Tracheophyta</taxon>
        <taxon>Spermatophyta</taxon>
        <taxon>Magnoliopsida</taxon>
        <taxon>eudicotyledons</taxon>
        <taxon>Gunneridae</taxon>
        <taxon>Pentapetalae</taxon>
        <taxon>asterids</taxon>
        <taxon>lamiids</taxon>
        <taxon>Lamiales</taxon>
        <taxon>Orobanchaceae</taxon>
        <taxon>Pedicularideae</taxon>
        <taxon>Castillejinae</taxon>
        <taxon>Castilleja</taxon>
    </lineage>
</organism>
<keyword evidence="7" id="KW-0249">Electron transport</keyword>
<evidence type="ECO:0000259" key="12">
    <source>
        <dbReference type="PROSITE" id="PS50939"/>
    </source>
</evidence>
<feature type="transmembrane region" description="Helical" evidence="11">
    <location>
        <begin position="84"/>
        <end position="101"/>
    </location>
</feature>
<dbReference type="EMBL" id="JAVIJP010000032">
    <property type="protein sequence ID" value="KAL3631526.1"/>
    <property type="molecule type" value="Genomic_DNA"/>
</dbReference>
<sequence length="207" mass="23908">MMSPKLLFEIKVHGFLLWASVGLLMPASILIKRMSNREQSGTRLRIIFYLHAITQVVSVLLATAGAVMSIKYFDNSFNNDHQRIGLAFYIIMWLQAFLGIFRPQRGSKGRSIWFLFHWVMGISVSLLGVINIYTGLQAYKKRTSKNVSIWTVIFTVEISLILFLYLLQEKWEYIKEQGSILRNKPIQPTDRELVSPRCQHKDASLII</sequence>
<evidence type="ECO:0000256" key="7">
    <source>
        <dbReference type="ARBA" id="ARBA00022982"/>
    </source>
</evidence>
<evidence type="ECO:0000256" key="6">
    <source>
        <dbReference type="ARBA" id="ARBA00022723"/>
    </source>
</evidence>
<keyword evidence="14" id="KW-1185">Reference proteome</keyword>
<comment type="cofactor">
    <cofactor evidence="1">
        <name>heme b</name>
        <dbReference type="ChEBI" id="CHEBI:60344"/>
    </cofactor>
</comment>
<dbReference type="PANTHER" id="PTHR15422">
    <property type="entry name" value="OS05G0565100 PROTEIN"/>
    <property type="match status" value="1"/>
</dbReference>
<comment type="caution">
    <text evidence="13">The sequence shown here is derived from an EMBL/GenBank/DDBJ whole genome shotgun (WGS) entry which is preliminary data.</text>
</comment>
<proteinExistence type="predicted"/>
<evidence type="ECO:0000256" key="3">
    <source>
        <dbReference type="ARBA" id="ARBA00022448"/>
    </source>
</evidence>
<dbReference type="Proteomes" id="UP001632038">
    <property type="component" value="Unassembled WGS sequence"/>
</dbReference>
<reference evidence="14" key="1">
    <citation type="journal article" date="2024" name="IScience">
        <title>Strigolactones Initiate the Formation of Haustorium-like Structures in Castilleja.</title>
        <authorList>
            <person name="Buerger M."/>
            <person name="Peterson D."/>
            <person name="Chory J."/>
        </authorList>
    </citation>
    <scope>NUCLEOTIDE SEQUENCE [LARGE SCALE GENOMIC DNA]</scope>
</reference>
<feature type="transmembrane region" description="Helical" evidence="11">
    <location>
        <begin position="52"/>
        <end position="72"/>
    </location>
</feature>
<name>A0ABD3CRM7_9LAMI</name>
<dbReference type="CDD" id="cd08760">
    <property type="entry name" value="Cyt_b561_FRRS1_like"/>
    <property type="match status" value="1"/>
</dbReference>
<dbReference type="AlphaFoldDB" id="A0ABD3CRM7"/>
<dbReference type="InterPro" id="IPR045150">
    <property type="entry name" value="CYB561D1/2"/>
</dbReference>
<protein>
    <recommendedName>
        <fullName evidence="12">Cytochrome b561 domain-containing protein</fullName>
    </recommendedName>
</protein>
<keyword evidence="10 11" id="KW-0472">Membrane</keyword>
<dbReference type="InterPro" id="IPR006593">
    <property type="entry name" value="Cyt_b561/ferric_Rdtase_TM"/>
</dbReference>
<evidence type="ECO:0000256" key="1">
    <source>
        <dbReference type="ARBA" id="ARBA00001970"/>
    </source>
</evidence>
<evidence type="ECO:0000313" key="13">
    <source>
        <dbReference type="EMBL" id="KAL3631526.1"/>
    </source>
</evidence>
<dbReference type="Gene3D" id="1.20.120.1770">
    <property type="match status" value="1"/>
</dbReference>
<feature type="transmembrane region" description="Helical" evidence="11">
    <location>
        <begin position="147"/>
        <end position="167"/>
    </location>
</feature>
<evidence type="ECO:0000256" key="9">
    <source>
        <dbReference type="ARBA" id="ARBA00023004"/>
    </source>
</evidence>
<comment type="subcellular location">
    <subcellularLocation>
        <location evidence="2">Membrane</location>
        <topology evidence="2">Multi-pass membrane protein</topology>
    </subcellularLocation>
</comment>
<evidence type="ECO:0000256" key="11">
    <source>
        <dbReference type="SAM" id="Phobius"/>
    </source>
</evidence>
<evidence type="ECO:0000256" key="4">
    <source>
        <dbReference type="ARBA" id="ARBA00022617"/>
    </source>
</evidence>
<keyword evidence="6" id="KW-0479">Metal-binding</keyword>
<evidence type="ECO:0000313" key="14">
    <source>
        <dbReference type="Proteomes" id="UP001632038"/>
    </source>
</evidence>
<dbReference type="PANTHER" id="PTHR15422:SF24">
    <property type="entry name" value="DOMON RELATED DOMAIN-CONTAINING PROTEIN"/>
    <property type="match status" value="1"/>
</dbReference>
<dbReference type="GO" id="GO:0046872">
    <property type="term" value="F:metal ion binding"/>
    <property type="evidence" value="ECO:0007669"/>
    <property type="project" value="UniProtKB-KW"/>
</dbReference>
<evidence type="ECO:0000256" key="10">
    <source>
        <dbReference type="ARBA" id="ARBA00023136"/>
    </source>
</evidence>
<dbReference type="Pfam" id="PF03188">
    <property type="entry name" value="Cytochrom_B561"/>
    <property type="match status" value="1"/>
</dbReference>
<keyword evidence="8 11" id="KW-1133">Transmembrane helix</keyword>
<keyword evidence="9" id="KW-0408">Iron</keyword>
<dbReference type="GO" id="GO:0016020">
    <property type="term" value="C:membrane"/>
    <property type="evidence" value="ECO:0007669"/>
    <property type="project" value="UniProtKB-SubCell"/>
</dbReference>
<keyword evidence="3" id="KW-0813">Transport</keyword>
<feature type="domain" description="Cytochrome b561" evidence="12">
    <location>
        <begin position="1"/>
        <end position="175"/>
    </location>
</feature>